<dbReference type="GeneID" id="302999591"/>
<sequence length="250" mass="28647">MKNEIIAVLNEYNSLGINQQLDYDKFYLYSIITHSTAIEGSTITEIENQVLFDNGISCSKPISEQFMNLDLKKAYEQSFDFARKHEKITVGFLCSLSGTLMKNIDSAYNTVAGSFSSAKGELRLLNVSAGRGGKSYLAWQKVPDRLQEFCGWLNEELEKTDSDDIENAYKLSFESHFKLASIHPWADGNGRMDRLLMNVVKYEKNLVPSVVKKERRAEYIKVISASLIDFMFNHHIQNLKQQIEEYKRSL</sequence>
<keyword evidence="2" id="KW-0067">ATP-binding</keyword>
<dbReference type="PANTHER" id="PTHR13504">
    <property type="entry name" value="FIDO DOMAIN-CONTAINING PROTEIN DDB_G0283145"/>
    <property type="match status" value="1"/>
</dbReference>
<dbReference type="PROSITE" id="PS51459">
    <property type="entry name" value="FIDO"/>
    <property type="match status" value="1"/>
</dbReference>
<dbReference type="HOGENOM" id="CLU_040460_4_0_12"/>
<evidence type="ECO:0000259" key="4">
    <source>
        <dbReference type="PROSITE" id="PS51459"/>
    </source>
</evidence>
<evidence type="ECO:0000256" key="2">
    <source>
        <dbReference type="PIRSR" id="PIRSR640198-2"/>
    </source>
</evidence>
<dbReference type="InterPro" id="IPR040198">
    <property type="entry name" value="Fido_containing"/>
</dbReference>
<dbReference type="InterPro" id="IPR036597">
    <property type="entry name" value="Fido-like_dom_sf"/>
</dbReference>
<dbReference type="EMBL" id="CP002631">
    <property type="protein sequence ID" value="AEB15339.1"/>
    <property type="molecule type" value="Genomic_DNA"/>
</dbReference>
<feature type="active site" evidence="1">
    <location>
        <position position="183"/>
    </location>
</feature>
<keyword evidence="2" id="KW-0547">Nucleotide-binding</keyword>
<dbReference type="STRING" id="869209.Tresu_2477"/>
<dbReference type="SUPFAM" id="SSF140931">
    <property type="entry name" value="Fic-like"/>
    <property type="match status" value="1"/>
</dbReference>
<dbReference type="RefSeq" id="WP_013702590.1">
    <property type="nucleotide sequence ID" value="NC_015385.1"/>
</dbReference>
<dbReference type="Proteomes" id="UP000006852">
    <property type="component" value="Chromosome"/>
</dbReference>
<evidence type="ECO:0000256" key="3">
    <source>
        <dbReference type="PIRSR" id="PIRSR640198-3"/>
    </source>
</evidence>
<proteinExistence type="predicted"/>
<dbReference type="AlphaFoldDB" id="F2NWM0"/>
<dbReference type="InterPro" id="IPR003812">
    <property type="entry name" value="Fido"/>
</dbReference>
<evidence type="ECO:0000313" key="5">
    <source>
        <dbReference type="EMBL" id="AEB15339.1"/>
    </source>
</evidence>
<organism evidence="5 6">
    <name type="scientific">Treponema succinifaciens (strain ATCC 33096 / DSM 2489 / 6091)</name>
    <dbReference type="NCBI Taxonomy" id="869209"/>
    <lineage>
        <taxon>Bacteria</taxon>
        <taxon>Pseudomonadati</taxon>
        <taxon>Spirochaetota</taxon>
        <taxon>Spirochaetia</taxon>
        <taxon>Spirochaetales</taxon>
        <taxon>Treponemataceae</taxon>
        <taxon>Treponema</taxon>
    </lineage>
</organism>
<dbReference type="KEGG" id="tsu:Tresu_2477"/>
<dbReference type="Pfam" id="PF02661">
    <property type="entry name" value="Fic"/>
    <property type="match status" value="1"/>
</dbReference>
<feature type="binding site" evidence="2">
    <location>
        <begin position="187"/>
        <end position="194"/>
    </location>
    <ligand>
        <name>ATP</name>
        <dbReference type="ChEBI" id="CHEBI:30616"/>
    </ligand>
</feature>
<reference evidence="6" key="2">
    <citation type="submission" date="2011-04" db="EMBL/GenBank/DDBJ databases">
        <title>The complete genome of chromosome of Treponema succinifaciens DSM 2489.</title>
        <authorList>
            <person name="Lucas S."/>
            <person name="Copeland A."/>
            <person name="Lapidus A."/>
            <person name="Bruce D."/>
            <person name="Goodwin L."/>
            <person name="Pitluck S."/>
            <person name="Peters L."/>
            <person name="Kyrpides N."/>
            <person name="Mavromatis K."/>
            <person name="Ivanova N."/>
            <person name="Ovchinnikova G."/>
            <person name="Teshima H."/>
            <person name="Detter J.C."/>
            <person name="Tapia R."/>
            <person name="Han C."/>
            <person name="Land M."/>
            <person name="Hauser L."/>
            <person name="Markowitz V."/>
            <person name="Cheng J.-F."/>
            <person name="Hugenholtz P."/>
            <person name="Woyke T."/>
            <person name="Wu D."/>
            <person name="Gronow S."/>
            <person name="Wellnitz S."/>
            <person name="Brambilla E."/>
            <person name="Klenk H.-P."/>
            <person name="Eisen J.A."/>
        </authorList>
    </citation>
    <scope>NUCLEOTIDE SEQUENCE [LARGE SCALE GENOMIC DNA]</scope>
    <source>
        <strain evidence="6">ATCC 33096 / DSM 2489 / 6091</strain>
    </source>
</reference>
<dbReference type="Gene3D" id="1.10.3290.10">
    <property type="entry name" value="Fido-like domain"/>
    <property type="match status" value="1"/>
</dbReference>
<accession>F2NWM0</accession>
<evidence type="ECO:0000313" key="6">
    <source>
        <dbReference type="Proteomes" id="UP000006852"/>
    </source>
</evidence>
<reference evidence="5 6" key="1">
    <citation type="journal article" date="2011" name="Stand. Genomic Sci.">
        <title>Complete genome sequence of Treponema succinifaciens type strain (6091).</title>
        <authorList>
            <person name="Han C."/>
            <person name="Gronow S."/>
            <person name="Teshima H."/>
            <person name="Lapidus A."/>
            <person name="Nolan M."/>
            <person name="Lucas S."/>
            <person name="Hammon N."/>
            <person name="Deshpande S."/>
            <person name="Cheng J.F."/>
            <person name="Zeytun A."/>
            <person name="Tapia R."/>
            <person name="Goodwin L."/>
            <person name="Pitluck S."/>
            <person name="Liolios K."/>
            <person name="Pagani I."/>
            <person name="Ivanova N."/>
            <person name="Mavromatis K."/>
            <person name="Mikhailova N."/>
            <person name="Huntemann M."/>
            <person name="Pati A."/>
            <person name="Chen A."/>
            <person name="Palaniappan K."/>
            <person name="Land M."/>
            <person name="Hauser L."/>
            <person name="Brambilla E.M."/>
            <person name="Rohde M."/>
            <person name="Goker M."/>
            <person name="Woyke T."/>
            <person name="Bristow J."/>
            <person name="Eisen J.A."/>
            <person name="Markowitz V."/>
            <person name="Hugenholtz P."/>
            <person name="Kyrpides N.C."/>
            <person name="Klenk H.P."/>
            <person name="Detter J.C."/>
        </authorList>
    </citation>
    <scope>NUCLEOTIDE SEQUENCE [LARGE SCALE GENOMIC DNA]</scope>
    <source>
        <strain evidence="6">ATCC 33096 / DSM 2489 / 6091</strain>
    </source>
</reference>
<gene>
    <name evidence="5" type="ordered locus">Tresu_2477</name>
</gene>
<evidence type="ECO:0000256" key="1">
    <source>
        <dbReference type="PIRSR" id="PIRSR640198-1"/>
    </source>
</evidence>
<dbReference type="eggNOG" id="COG3177">
    <property type="taxonomic scope" value="Bacteria"/>
</dbReference>
<dbReference type="PANTHER" id="PTHR13504:SF38">
    <property type="entry name" value="FIDO DOMAIN-CONTAINING PROTEIN"/>
    <property type="match status" value="1"/>
</dbReference>
<keyword evidence="6" id="KW-1185">Reference proteome</keyword>
<feature type="domain" description="Fido" evidence="4">
    <location>
        <begin position="88"/>
        <end position="245"/>
    </location>
</feature>
<feature type="site" description="Important for autoinhibition of adenylyltransferase activity" evidence="3">
    <location>
        <position position="39"/>
    </location>
</feature>
<dbReference type="OrthoDB" id="9813719at2"/>
<dbReference type="GO" id="GO:0005524">
    <property type="term" value="F:ATP binding"/>
    <property type="evidence" value="ECO:0007669"/>
    <property type="project" value="UniProtKB-KW"/>
</dbReference>
<name>F2NWM0_TRES6</name>
<protein>
    <submittedName>
        <fullName evidence="5">Filamentation induced by cAMP protein Fic</fullName>
    </submittedName>
</protein>